<sequence length="96" mass="10852">MRPSTALQLHRDRIREIALSHRVSDVRVFGSVLRGEDAEGSDLDILVSPTSETTLLDIARIQYQLKKLLDVEVDVLTPMALPEKFRQRVLDEAQAV</sequence>
<evidence type="ECO:0000256" key="5">
    <source>
        <dbReference type="ARBA" id="ARBA00022723"/>
    </source>
</evidence>
<evidence type="ECO:0000259" key="10">
    <source>
        <dbReference type="Pfam" id="PF01909"/>
    </source>
</evidence>
<organism evidence="11 12">
    <name type="scientific">Acidihalobacter aeolianus</name>
    <dbReference type="NCBI Taxonomy" id="2792603"/>
    <lineage>
        <taxon>Bacteria</taxon>
        <taxon>Pseudomonadati</taxon>
        <taxon>Pseudomonadota</taxon>
        <taxon>Gammaproteobacteria</taxon>
        <taxon>Chromatiales</taxon>
        <taxon>Ectothiorhodospiraceae</taxon>
        <taxon>Acidihalobacter</taxon>
    </lineage>
</organism>
<evidence type="ECO:0000256" key="9">
    <source>
        <dbReference type="ARBA" id="ARBA00038276"/>
    </source>
</evidence>
<evidence type="ECO:0000313" key="12">
    <source>
        <dbReference type="Proteomes" id="UP000095342"/>
    </source>
</evidence>
<evidence type="ECO:0000313" key="11">
    <source>
        <dbReference type="EMBL" id="AOV17244.1"/>
    </source>
</evidence>
<dbReference type="EMBL" id="CP017448">
    <property type="protein sequence ID" value="AOV17244.1"/>
    <property type="molecule type" value="Genomic_DNA"/>
</dbReference>
<keyword evidence="3 11" id="KW-0808">Transferase</keyword>
<keyword evidence="2" id="KW-1277">Toxin-antitoxin system</keyword>
<dbReference type="GO" id="GO:0016779">
    <property type="term" value="F:nucleotidyltransferase activity"/>
    <property type="evidence" value="ECO:0007669"/>
    <property type="project" value="UniProtKB-KW"/>
</dbReference>
<dbReference type="Pfam" id="PF01909">
    <property type="entry name" value="NTP_transf_2"/>
    <property type="match status" value="1"/>
</dbReference>
<dbReference type="PANTHER" id="PTHR33571">
    <property type="entry name" value="SSL8005 PROTEIN"/>
    <property type="match status" value="1"/>
</dbReference>
<keyword evidence="5" id="KW-0479">Metal-binding</keyword>
<comment type="similarity">
    <text evidence="9">Belongs to the MntA antitoxin family.</text>
</comment>
<keyword evidence="4" id="KW-0548">Nucleotidyltransferase</keyword>
<dbReference type="AlphaFoldDB" id="A0A1D8K8H1"/>
<protein>
    <submittedName>
        <fullName evidence="11">Nucleotidyltransferase</fullName>
    </submittedName>
</protein>
<evidence type="ECO:0000256" key="3">
    <source>
        <dbReference type="ARBA" id="ARBA00022679"/>
    </source>
</evidence>
<evidence type="ECO:0000256" key="4">
    <source>
        <dbReference type="ARBA" id="ARBA00022695"/>
    </source>
</evidence>
<feature type="domain" description="Polymerase nucleotidyl transferase" evidence="10">
    <location>
        <begin position="13"/>
        <end position="95"/>
    </location>
</feature>
<accession>A0A1D8K8H1</accession>
<dbReference type="CDD" id="cd05403">
    <property type="entry name" value="NT_KNTase_like"/>
    <property type="match status" value="1"/>
</dbReference>
<dbReference type="GO" id="GO:0046872">
    <property type="term" value="F:metal ion binding"/>
    <property type="evidence" value="ECO:0007669"/>
    <property type="project" value="UniProtKB-KW"/>
</dbReference>
<keyword evidence="6" id="KW-0547">Nucleotide-binding</keyword>
<dbReference type="RefSeq" id="WP_070072812.1">
    <property type="nucleotide sequence ID" value="NZ_CP017448.1"/>
</dbReference>
<comment type="cofactor">
    <cofactor evidence="1">
        <name>Mg(2+)</name>
        <dbReference type="ChEBI" id="CHEBI:18420"/>
    </cofactor>
</comment>
<evidence type="ECO:0000256" key="2">
    <source>
        <dbReference type="ARBA" id="ARBA00022649"/>
    </source>
</evidence>
<reference evidence="11 12" key="1">
    <citation type="submission" date="2016-09" db="EMBL/GenBank/DDBJ databases">
        <title>Acidihalobacter prosperus V6 (DSM14174).</title>
        <authorList>
            <person name="Khaleque H.N."/>
            <person name="Ramsay J.P."/>
            <person name="Murphy R.J.T."/>
            <person name="Kaksonen A.H."/>
            <person name="Boxall N.J."/>
            <person name="Watkin E.L.J."/>
        </authorList>
    </citation>
    <scope>NUCLEOTIDE SEQUENCE [LARGE SCALE GENOMIC DNA]</scope>
    <source>
        <strain evidence="11 12">V6</strain>
    </source>
</reference>
<keyword evidence="8" id="KW-0460">Magnesium</keyword>
<dbReference type="InterPro" id="IPR002934">
    <property type="entry name" value="Polymerase_NTP_transf_dom"/>
</dbReference>
<dbReference type="SUPFAM" id="SSF81301">
    <property type="entry name" value="Nucleotidyltransferase"/>
    <property type="match status" value="1"/>
</dbReference>
<keyword evidence="7" id="KW-0067">ATP-binding</keyword>
<evidence type="ECO:0000256" key="6">
    <source>
        <dbReference type="ARBA" id="ARBA00022741"/>
    </source>
</evidence>
<dbReference type="InterPro" id="IPR052038">
    <property type="entry name" value="Type-VII_TA_antitoxin"/>
</dbReference>
<evidence type="ECO:0000256" key="8">
    <source>
        <dbReference type="ARBA" id="ARBA00022842"/>
    </source>
</evidence>
<dbReference type="KEGG" id="aaeo:BJI67_09365"/>
<name>A0A1D8K8H1_9GAMM</name>
<proteinExistence type="inferred from homology"/>
<dbReference type="GO" id="GO:0005524">
    <property type="term" value="F:ATP binding"/>
    <property type="evidence" value="ECO:0007669"/>
    <property type="project" value="UniProtKB-KW"/>
</dbReference>
<dbReference type="Proteomes" id="UP000095342">
    <property type="component" value="Chromosome"/>
</dbReference>
<dbReference type="InterPro" id="IPR043519">
    <property type="entry name" value="NT_sf"/>
</dbReference>
<dbReference type="Gene3D" id="3.30.460.10">
    <property type="entry name" value="Beta Polymerase, domain 2"/>
    <property type="match status" value="1"/>
</dbReference>
<gene>
    <name evidence="11" type="ORF">BJI67_09365</name>
</gene>
<evidence type="ECO:0000256" key="7">
    <source>
        <dbReference type="ARBA" id="ARBA00022840"/>
    </source>
</evidence>
<keyword evidence="12" id="KW-1185">Reference proteome</keyword>
<dbReference type="PANTHER" id="PTHR33571:SF12">
    <property type="entry name" value="BSL3053 PROTEIN"/>
    <property type="match status" value="1"/>
</dbReference>
<evidence type="ECO:0000256" key="1">
    <source>
        <dbReference type="ARBA" id="ARBA00001946"/>
    </source>
</evidence>